<sequence length="25" mass="2802">MSAFANGITPRMGRHLCLQKEKIVT</sequence>
<dbReference type="EMBL" id="BGPR01116811">
    <property type="protein sequence ID" value="GBN08117.1"/>
    <property type="molecule type" value="Genomic_DNA"/>
</dbReference>
<evidence type="ECO:0000313" key="2">
    <source>
        <dbReference type="Proteomes" id="UP000499080"/>
    </source>
</evidence>
<reference evidence="1 2" key="1">
    <citation type="journal article" date="2019" name="Sci. Rep.">
        <title>Orb-weaving spider Araneus ventricosus genome elucidates the spidroin gene catalogue.</title>
        <authorList>
            <person name="Kono N."/>
            <person name="Nakamura H."/>
            <person name="Ohtoshi R."/>
            <person name="Moran D.A.P."/>
            <person name="Shinohara A."/>
            <person name="Yoshida Y."/>
            <person name="Fujiwara M."/>
            <person name="Mori M."/>
            <person name="Tomita M."/>
            <person name="Arakawa K."/>
        </authorList>
    </citation>
    <scope>NUCLEOTIDE SEQUENCE [LARGE SCALE GENOMIC DNA]</scope>
</reference>
<feature type="non-terminal residue" evidence="1">
    <location>
        <position position="25"/>
    </location>
</feature>
<dbReference type="AlphaFoldDB" id="A0A4Y2L2T1"/>
<organism evidence="1 2">
    <name type="scientific">Araneus ventricosus</name>
    <name type="common">Orbweaver spider</name>
    <name type="synonym">Epeira ventricosa</name>
    <dbReference type="NCBI Taxonomy" id="182803"/>
    <lineage>
        <taxon>Eukaryota</taxon>
        <taxon>Metazoa</taxon>
        <taxon>Ecdysozoa</taxon>
        <taxon>Arthropoda</taxon>
        <taxon>Chelicerata</taxon>
        <taxon>Arachnida</taxon>
        <taxon>Araneae</taxon>
        <taxon>Araneomorphae</taxon>
        <taxon>Entelegynae</taxon>
        <taxon>Araneoidea</taxon>
        <taxon>Araneidae</taxon>
        <taxon>Araneus</taxon>
    </lineage>
</organism>
<name>A0A4Y2L2T1_ARAVE</name>
<comment type="caution">
    <text evidence="1">The sequence shown here is derived from an EMBL/GenBank/DDBJ whole genome shotgun (WGS) entry which is preliminary data.</text>
</comment>
<proteinExistence type="predicted"/>
<dbReference type="Proteomes" id="UP000499080">
    <property type="component" value="Unassembled WGS sequence"/>
</dbReference>
<accession>A0A4Y2L2T1</accession>
<protein>
    <submittedName>
        <fullName evidence="1">Uncharacterized protein</fullName>
    </submittedName>
</protein>
<gene>
    <name evidence="1" type="ORF">AVEN_87958_1</name>
</gene>
<evidence type="ECO:0000313" key="1">
    <source>
        <dbReference type="EMBL" id="GBN08117.1"/>
    </source>
</evidence>
<keyword evidence="2" id="KW-1185">Reference proteome</keyword>